<dbReference type="CDD" id="cd00082">
    <property type="entry name" value="HisKA"/>
    <property type="match status" value="1"/>
</dbReference>
<dbReference type="Pfam" id="PF01627">
    <property type="entry name" value="Hpt"/>
    <property type="match status" value="1"/>
</dbReference>
<dbReference type="Gene3D" id="3.30.450.20">
    <property type="entry name" value="PAS domain"/>
    <property type="match status" value="1"/>
</dbReference>
<evidence type="ECO:0000256" key="15">
    <source>
        <dbReference type="ARBA" id="ARBA00023306"/>
    </source>
</evidence>
<keyword evidence="7" id="KW-0808">Transferase</keyword>
<dbReference type="Proteomes" id="UP001152872">
    <property type="component" value="Unassembled WGS sequence"/>
</dbReference>
<feature type="domain" description="HPt" evidence="22">
    <location>
        <begin position="708"/>
        <end position="801"/>
    </location>
</feature>
<dbReference type="SUPFAM" id="SSF55785">
    <property type="entry name" value="PYP-like sensor domain (PAS domain)"/>
    <property type="match status" value="1"/>
</dbReference>
<evidence type="ECO:0000256" key="14">
    <source>
        <dbReference type="ARBA" id="ARBA00023136"/>
    </source>
</evidence>
<evidence type="ECO:0000259" key="19">
    <source>
        <dbReference type="PROSITE" id="PS50109"/>
    </source>
</evidence>
<dbReference type="RefSeq" id="WP_009629366.1">
    <property type="nucleotide sequence ID" value="NZ_VBTY01000290.1"/>
</dbReference>
<dbReference type="SUPFAM" id="SSF47226">
    <property type="entry name" value="Histidine-containing phosphotransfer domain, HPT domain"/>
    <property type="match status" value="1"/>
</dbReference>
<dbReference type="SUPFAM" id="SSF47384">
    <property type="entry name" value="Homodimeric domain of signal transducing histidine kinase"/>
    <property type="match status" value="1"/>
</dbReference>
<feature type="modified residue" description="4-aspartylphosphate" evidence="18">
    <location>
        <position position="601"/>
    </location>
</feature>
<evidence type="ECO:0000256" key="8">
    <source>
        <dbReference type="ARBA" id="ARBA00022692"/>
    </source>
</evidence>
<dbReference type="CDD" id="cd00088">
    <property type="entry name" value="HPT"/>
    <property type="match status" value="1"/>
</dbReference>
<dbReference type="InterPro" id="IPR036097">
    <property type="entry name" value="HisK_dim/P_sf"/>
</dbReference>
<evidence type="ECO:0000256" key="1">
    <source>
        <dbReference type="ARBA" id="ARBA00000085"/>
    </source>
</evidence>
<dbReference type="PROSITE" id="PS50113">
    <property type="entry name" value="PAC"/>
    <property type="match status" value="1"/>
</dbReference>
<evidence type="ECO:0000313" key="24">
    <source>
        <dbReference type="Proteomes" id="UP001152872"/>
    </source>
</evidence>
<dbReference type="InterPro" id="IPR000014">
    <property type="entry name" value="PAS"/>
</dbReference>
<evidence type="ECO:0000256" key="10">
    <source>
        <dbReference type="ARBA" id="ARBA00022777"/>
    </source>
</evidence>
<dbReference type="InterPro" id="IPR008207">
    <property type="entry name" value="Sig_transdc_His_kin_Hpt_dom"/>
</dbReference>
<dbReference type="PRINTS" id="PR00344">
    <property type="entry name" value="BCTRLSENSOR"/>
</dbReference>
<dbReference type="InterPro" id="IPR001789">
    <property type="entry name" value="Sig_transdc_resp-reg_receiver"/>
</dbReference>
<dbReference type="InterPro" id="IPR003661">
    <property type="entry name" value="HisK_dim/P_dom"/>
</dbReference>
<evidence type="ECO:0000256" key="4">
    <source>
        <dbReference type="ARBA" id="ARBA00012438"/>
    </source>
</evidence>
<dbReference type="FunFam" id="1.10.287.130:FF:000038">
    <property type="entry name" value="Sensory transduction histidine kinase"/>
    <property type="match status" value="1"/>
</dbReference>
<dbReference type="InterPro" id="IPR011006">
    <property type="entry name" value="CheY-like_superfamily"/>
</dbReference>
<evidence type="ECO:0000259" key="20">
    <source>
        <dbReference type="PROSITE" id="PS50110"/>
    </source>
</evidence>
<evidence type="ECO:0000313" key="23">
    <source>
        <dbReference type="EMBL" id="MDG3497161.1"/>
    </source>
</evidence>
<dbReference type="InterPro" id="IPR036641">
    <property type="entry name" value="HPT_dom_sf"/>
</dbReference>
<dbReference type="Gene3D" id="3.30.565.10">
    <property type="entry name" value="Histidine kinase-like ATPase, C-terminal domain"/>
    <property type="match status" value="1"/>
</dbReference>
<keyword evidence="5" id="KW-1003">Cell membrane</keyword>
<feature type="domain" description="Response regulatory" evidence="20">
    <location>
        <begin position="552"/>
        <end position="677"/>
    </location>
</feature>
<comment type="catalytic activity">
    <reaction evidence="1">
        <text>ATP + protein L-histidine = ADP + protein N-phospho-L-histidine.</text>
        <dbReference type="EC" id="2.7.13.3"/>
    </reaction>
</comment>
<dbReference type="NCBIfam" id="TIGR00229">
    <property type="entry name" value="sensory_box"/>
    <property type="match status" value="1"/>
</dbReference>
<dbReference type="AlphaFoldDB" id="A0A9X4RJZ4"/>
<keyword evidence="15" id="KW-0131">Cell cycle</keyword>
<organism evidence="23 24">
    <name type="scientific">Pseudanabaena catenata USMAC16</name>
    <dbReference type="NCBI Taxonomy" id="1855837"/>
    <lineage>
        <taxon>Bacteria</taxon>
        <taxon>Bacillati</taxon>
        <taxon>Cyanobacteriota</taxon>
        <taxon>Cyanophyceae</taxon>
        <taxon>Pseudanabaenales</taxon>
        <taxon>Pseudanabaenaceae</taxon>
        <taxon>Pseudanabaena</taxon>
    </lineage>
</organism>
<keyword evidence="8" id="KW-0812">Transmembrane</keyword>
<evidence type="ECO:0000256" key="17">
    <source>
        <dbReference type="PROSITE-ProRule" id="PRU00110"/>
    </source>
</evidence>
<evidence type="ECO:0000256" key="18">
    <source>
        <dbReference type="PROSITE-ProRule" id="PRU00169"/>
    </source>
</evidence>
<keyword evidence="9" id="KW-0547">Nucleotide-binding</keyword>
<reference evidence="23" key="1">
    <citation type="submission" date="2019-05" db="EMBL/GenBank/DDBJ databases">
        <title>Whole genome sequencing of Pseudanabaena catenata USMAC16.</title>
        <authorList>
            <person name="Khan Z."/>
            <person name="Omar W.M."/>
            <person name="Convey P."/>
            <person name="Merican F."/>
            <person name="Najimudin N."/>
        </authorList>
    </citation>
    <scope>NUCLEOTIDE SEQUENCE</scope>
    <source>
        <strain evidence="23">USMAC16</strain>
    </source>
</reference>
<name>A0A9X4RJZ4_9CYAN</name>
<evidence type="ECO:0000259" key="21">
    <source>
        <dbReference type="PROSITE" id="PS50113"/>
    </source>
</evidence>
<dbReference type="CDD" id="cd17546">
    <property type="entry name" value="REC_hyHK_CKI1_RcsC-like"/>
    <property type="match status" value="1"/>
</dbReference>
<evidence type="ECO:0000256" key="3">
    <source>
        <dbReference type="ARBA" id="ARBA00006402"/>
    </source>
</evidence>
<evidence type="ECO:0000259" key="22">
    <source>
        <dbReference type="PROSITE" id="PS50894"/>
    </source>
</evidence>
<feature type="modified residue" description="4-aspartylphosphate" evidence="18">
    <location>
        <position position="54"/>
    </location>
</feature>
<dbReference type="EC" id="2.7.13.3" evidence="4"/>
<dbReference type="SUPFAM" id="SSF52172">
    <property type="entry name" value="CheY-like"/>
    <property type="match status" value="2"/>
</dbReference>
<dbReference type="SMART" id="SM00388">
    <property type="entry name" value="HisKA"/>
    <property type="match status" value="1"/>
</dbReference>
<dbReference type="Pfam" id="PF00072">
    <property type="entry name" value="Response_reg"/>
    <property type="match status" value="2"/>
</dbReference>
<keyword evidence="13" id="KW-0902">Two-component regulatory system</keyword>
<dbReference type="PROSITE" id="PS50894">
    <property type="entry name" value="HPT"/>
    <property type="match status" value="1"/>
</dbReference>
<proteinExistence type="inferred from homology"/>
<keyword evidence="10" id="KW-0418">Kinase</keyword>
<dbReference type="Gene3D" id="1.10.287.130">
    <property type="match status" value="1"/>
</dbReference>
<evidence type="ECO:0000256" key="5">
    <source>
        <dbReference type="ARBA" id="ARBA00022475"/>
    </source>
</evidence>
<dbReference type="PROSITE" id="PS50110">
    <property type="entry name" value="RESPONSE_REGULATORY"/>
    <property type="match status" value="2"/>
</dbReference>
<evidence type="ECO:0000256" key="11">
    <source>
        <dbReference type="ARBA" id="ARBA00022840"/>
    </source>
</evidence>
<dbReference type="PANTHER" id="PTHR45339:SF1">
    <property type="entry name" value="HYBRID SIGNAL TRANSDUCTION HISTIDINE KINASE J"/>
    <property type="match status" value="1"/>
</dbReference>
<dbReference type="EMBL" id="VBTY01000290">
    <property type="protein sequence ID" value="MDG3497161.1"/>
    <property type="molecule type" value="Genomic_DNA"/>
</dbReference>
<evidence type="ECO:0000256" key="13">
    <source>
        <dbReference type="ARBA" id="ARBA00023012"/>
    </source>
</evidence>
<accession>A0A9X4RJZ4</accession>
<dbReference type="GO" id="GO:0000155">
    <property type="term" value="F:phosphorelay sensor kinase activity"/>
    <property type="evidence" value="ECO:0007669"/>
    <property type="project" value="InterPro"/>
</dbReference>
<keyword evidence="6 18" id="KW-0597">Phosphoprotein</keyword>
<dbReference type="CDD" id="cd16922">
    <property type="entry name" value="HATPase_EvgS-ArcB-TorS-like"/>
    <property type="match status" value="1"/>
</dbReference>
<sequence>MNLASVLIIDDEADNFDVIETFLRDHNYQLHYAPNGQDAIAHLDTFKPDLILLDVMMPGIDGIEVCQRIKAIPKWNNVPIIMVTALISKEDIAKCLNAGANDFISKPLNSQEFQARVRSMLRIKEQQDRLERANALVHAQLEASLEGVIAADEQGRLVAYNQKMCEIWGVKPITIKANNENLLLLPLLQKSHFPQPITQILEDTYDSPDRVTHGELINDGLTYEYFSSSVTSPTGKFWGFVWRFRDITDRKQYENNLQKAKEVAEAALRVKSEFLAMMSHEIRTPINGVLGMTELLATTTLDREQNRFVQSIQTSGEILLTVINDILDFSKLESQQLLLESIPLDITQIIADTCALLSQAAESKGIGLLYHIDSKAPPYILGDPIRLRQILLNLANNAVKFTPKGEVRLSVSLLNESQNESQNEFQNEFQNESLQHESRPSLLFEVRDSGIGLSPEQIQKLFQPFTQASIATARQYGGTGLGLAICQKLVQMMGGRIWAESSLGNGSTFSFVLPVTAIDAMPPAIVSPTEGRQMLRQSKRLNNNLTTKLPLNILVAEDNLINQELVLAMLSKMGYNPTIVNDGLEALESLRNHPFDIVFLDVQMPRLNGLETASRIVHEWAEISKNQVTNCPRPTLIAMTASAMQGDREICLEAGMDDYISKPISFDTLERMLECWGNVPEEMTPPPPSAAAMEFDERALQEIEKVSLALPKRMIHLFLNEECPVLLKNLRQAISDSDRAQIEYASHTLKGISRMLGAKAFSDICSELEIAAHNRQLENSDRLMLAIDQSFPSVASYLEAYLAKNSP</sequence>
<comment type="similarity">
    <text evidence="3">In the N-terminal section; belongs to the phytochrome family.</text>
</comment>
<dbReference type="InterPro" id="IPR005467">
    <property type="entry name" value="His_kinase_dom"/>
</dbReference>
<keyword evidence="24" id="KW-1185">Reference proteome</keyword>
<dbReference type="SUPFAM" id="SSF55874">
    <property type="entry name" value="ATPase domain of HSP90 chaperone/DNA topoisomerase II/histidine kinase"/>
    <property type="match status" value="1"/>
</dbReference>
<protein>
    <recommendedName>
        <fullName evidence="16">Circadian input-output histidine kinase CikA</fullName>
        <ecNumber evidence="4">2.7.13.3</ecNumber>
    </recommendedName>
</protein>
<gene>
    <name evidence="23" type="ORF">FEV09_21715</name>
</gene>
<dbReference type="SMART" id="SM00387">
    <property type="entry name" value="HATPase_c"/>
    <property type="match status" value="1"/>
</dbReference>
<feature type="domain" description="Response regulatory" evidence="20">
    <location>
        <begin position="5"/>
        <end position="121"/>
    </location>
</feature>
<dbReference type="GO" id="GO:0005524">
    <property type="term" value="F:ATP binding"/>
    <property type="evidence" value="ECO:0007669"/>
    <property type="project" value="UniProtKB-KW"/>
</dbReference>
<dbReference type="FunFam" id="3.40.50.2300:FF:000444">
    <property type="entry name" value="Sensory transduction histidine kinase"/>
    <property type="match status" value="1"/>
</dbReference>
<feature type="modified residue" description="Phosphohistidine" evidence="17">
    <location>
        <position position="747"/>
    </location>
</feature>
<keyword evidence="11" id="KW-0067">ATP-binding</keyword>
<dbReference type="InterPro" id="IPR000700">
    <property type="entry name" value="PAS-assoc_C"/>
</dbReference>
<feature type="domain" description="Histidine kinase" evidence="19">
    <location>
        <begin position="277"/>
        <end position="517"/>
    </location>
</feature>
<dbReference type="InterPro" id="IPR004358">
    <property type="entry name" value="Sig_transdc_His_kin-like_C"/>
</dbReference>
<dbReference type="PROSITE" id="PS50109">
    <property type="entry name" value="HIS_KIN"/>
    <property type="match status" value="1"/>
</dbReference>
<evidence type="ECO:0000256" key="7">
    <source>
        <dbReference type="ARBA" id="ARBA00022679"/>
    </source>
</evidence>
<evidence type="ECO:0000256" key="16">
    <source>
        <dbReference type="ARBA" id="ARBA00074306"/>
    </source>
</evidence>
<evidence type="ECO:0000256" key="2">
    <source>
        <dbReference type="ARBA" id="ARBA00004651"/>
    </source>
</evidence>
<dbReference type="Pfam" id="PF02518">
    <property type="entry name" value="HATPase_c"/>
    <property type="match status" value="1"/>
</dbReference>
<evidence type="ECO:0000256" key="9">
    <source>
        <dbReference type="ARBA" id="ARBA00022741"/>
    </source>
</evidence>
<dbReference type="Gene3D" id="1.20.120.160">
    <property type="entry name" value="HPT domain"/>
    <property type="match status" value="1"/>
</dbReference>
<dbReference type="FunFam" id="3.30.565.10:FF:000010">
    <property type="entry name" value="Sensor histidine kinase RcsC"/>
    <property type="match status" value="1"/>
</dbReference>
<feature type="domain" description="PAC" evidence="21">
    <location>
        <begin position="205"/>
        <end position="259"/>
    </location>
</feature>
<dbReference type="InterPro" id="IPR003594">
    <property type="entry name" value="HATPase_dom"/>
</dbReference>
<dbReference type="SMART" id="SM00448">
    <property type="entry name" value="REC"/>
    <property type="match status" value="2"/>
</dbReference>
<dbReference type="InterPro" id="IPR035965">
    <property type="entry name" value="PAS-like_dom_sf"/>
</dbReference>
<dbReference type="InterPro" id="IPR036890">
    <property type="entry name" value="HATPase_C_sf"/>
</dbReference>
<evidence type="ECO:0000256" key="12">
    <source>
        <dbReference type="ARBA" id="ARBA00022989"/>
    </source>
</evidence>
<keyword evidence="12" id="KW-1133">Transmembrane helix</keyword>
<dbReference type="PANTHER" id="PTHR45339">
    <property type="entry name" value="HYBRID SIGNAL TRANSDUCTION HISTIDINE KINASE J"/>
    <property type="match status" value="1"/>
</dbReference>
<keyword evidence="14" id="KW-0472">Membrane</keyword>
<dbReference type="Gene3D" id="3.40.50.2300">
    <property type="match status" value="2"/>
</dbReference>
<dbReference type="GO" id="GO:0005886">
    <property type="term" value="C:plasma membrane"/>
    <property type="evidence" value="ECO:0007669"/>
    <property type="project" value="UniProtKB-SubCell"/>
</dbReference>
<comment type="caution">
    <text evidence="23">The sequence shown here is derived from an EMBL/GenBank/DDBJ whole genome shotgun (WGS) entry which is preliminary data.</text>
</comment>
<comment type="subcellular location">
    <subcellularLocation>
        <location evidence="2">Cell membrane</location>
        <topology evidence="2">Multi-pass membrane protein</topology>
    </subcellularLocation>
</comment>
<evidence type="ECO:0000256" key="6">
    <source>
        <dbReference type="ARBA" id="ARBA00022553"/>
    </source>
</evidence>
<dbReference type="Pfam" id="PF00512">
    <property type="entry name" value="HisKA"/>
    <property type="match status" value="1"/>
</dbReference>